<reference evidence="2 3" key="1">
    <citation type="journal article" date="2023" name="Nucleic Acids Res.">
        <title>The hologenome of Daphnia magna reveals possible DNA methylation and microbiome-mediated evolution of the host genome.</title>
        <authorList>
            <person name="Chaturvedi A."/>
            <person name="Li X."/>
            <person name="Dhandapani V."/>
            <person name="Marshall H."/>
            <person name="Kissane S."/>
            <person name="Cuenca-Cambronero M."/>
            <person name="Asole G."/>
            <person name="Calvet F."/>
            <person name="Ruiz-Romero M."/>
            <person name="Marangio P."/>
            <person name="Guigo R."/>
            <person name="Rago D."/>
            <person name="Mirbahai L."/>
            <person name="Eastwood N."/>
            <person name="Colbourne J.K."/>
            <person name="Zhou J."/>
            <person name="Mallon E."/>
            <person name="Orsini L."/>
        </authorList>
    </citation>
    <scope>NUCLEOTIDE SEQUENCE [LARGE SCALE GENOMIC DNA]</scope>
    <source>
        <strain evidence="2">LRV0_1</strain>
    </source>
</reference>
<accession>A0ABQ9YP72</accession>
<sequence>MKIRSQQILSLMLRQNVAATSVLKNKARNRQTTPLLDSTWRQSRIVTSYHETWENSLQDHFYFKYDSMLREDQTSLCTTSSGEQSGFPGDSMTLSS</sequence>
<evidence type="ECO:0000313" key="2">
    <source>
        <dbReference type="EMBL" id="KAK4002351.1"/>
    </source>
</evidence>
<organism evidence="2 3">
    <name type="scientific">Daphnia magna</name>
    <dbReference type="NCBI Taxonomy" id="35525"/>
    <lineage>
        <taxon>Eukaryota</taxon>
        <taxon>Metazoa</taxon>
        <taxon>Ecdysozoa</taxon>
        <taxon>Arthropoda</taxon>
        <taxon>Crustacea</taxon>
        <taxon>Branchiopoda</taxon>
        <taxon>Diplostraca</taxon>
        <taxon>Cladocera</taxon>
        <taxon>Anomopoda</taxon>
        <taxon>Daphniidae</taxon>
        <taxon>Daphnia</taxon>
    </lineage>
</organism>
<evidence type="ECO:0000313" key="3">
    <source>
        <dbReference type="Proteomes" id="UP001234178"/>
    </source>
</evidence>
<name>A0ABQ9YP72_9CRUS</name>
<protein>
    <submittedName>
        <fullName evidence="2">Uncharacterized protein</fullName>
    </submittedName>
</protein>
<feature type="region of interest" description="Disordered" evidence="1">
    <location>
        <begin position="76"/>
        <end position="96"/>
    </location>
</feature>
<comment type="caution">
    <text evidence="2">The sequence shown here is derived from an EMBL/GenBank/DDBJ whole genome shotgun (WGS) entry which is preliminary data.</text>
</comment>
<dbReference type="EMBL" id="JAOYFB010000001">
    <property type="protein sequence ID" value="KAK4002351.1"/>
    <property type="molecule type" value="Genomic_DNA"/>
</dbReference>
<keyword evidence="3" id="KW-1185">Reference proteome</keyword>
<gene>
    <name evidence="2" type="ORF">OUZ56_004186</name>
</gene>
<evidence type="ECO:0000256" key="1">
    <source>
        <dbReference type="SAM" id="MobiDB-lite"/>
    </source>
</evidence>
<proteinExistence type="predicted"/>
<dbReference type="Proteomes" id="UP001234178">
    <property type="component" value="Unassembled WGS sequence"/>
</dbReference>